<dbReference type="Proteomes" id="UP001235939">
    <property type="component" value="Chromosome 13"/>
</dbReference>
<sequence length="95" mass="10575">MSPPPEKWTLNQVLSLQTSGFRSGHPASSVNEENIAAVKKLLETDGHITYHQIEESLDIPASAIHSILYNHLKVSKVCSLWVHHSSTVEQMNQCV</sequence>
<accession>A0ABY6L537</accession>
<keyword evidence="2" id="KW-1185">Reference proteome</keyword>
<name>A0ABY6L537_9ARAC</name>
<reference evidence="1 2" key="1">
    <citation type="submission" date="2022-01" db="EMBL/GenBank/DDBJ databases">
        <title>A chromosomal length assembly of Cordylochernes scorpioides.</title>
        <authorList>
            <person name="Zeh D."/>
            <person name="Zeh J."/>
        </authorList>
    </citation>
    <scope>NUCLEOTIDE SEQUENCE [LARGE SCALE GENOMIC DNA]</scope>
    <source>
        <strain evidence="1">IN4F17</strain>
        <tissue evidence="1">Whole Body</tissue>
    </source>
</reference>
<protein>
    <submittedName>
        <fullName evidence="1">Uncharacterized protein</fullName>
    </submittedName>
</protein>
<dbReference type="EMBL" id="CP092875">
    <property type="protein sequence ID" value="UYV76103.1"/>
    <property type="molecule type" value="Genomic_DNA"/>
</dbReference>
<proteinExistence type="predicted"/>
<organism evidence="1 2">
    <name type="scientific">Cordylochernes scorpioides</name>
    <dbReference type="NCBI Taxonomy" id="51811"/>
    <lineage>
        <taxon>Eukaryota</taxon>
        <taxon>Metazoa</taxon>
        <taxon>Ecdysozoa</taxon>
        <taxon>Arthropoda</taxon>
        <taxon>Chelicerata</taxon>
        <taxon>Arachnida</taxon>
        <taxon>Pseudoscorpiones</taxon>
        <taxon>Cheliferoidea</taxon>
        <taxon>Chernetidae</taxon>
        <taxon>Cordylochernes</taxon>
    </lineage>
</organism>
<gene>
    <name evidence="1" type="ORF">LAZ67_13002528</name>
</gene>
<evidence type="ECO:0000313" key="1">
    <source>
        <dbReference type="EMBL" id="UYV76103.1"/>
    </source>
</evidence>
<evidence type="ECO:0000313" key="2">
    <source>
        <dbReference type="Proteomes" id="UP001235939"/>
    </source>
</evidence>